<dbReference type="PROSITE" id="PS51148">
    <property type="entry name" value="AXH"/>
    <property type="match status" value="1"/>
</dbReference>
<dbReference type="PROSITE" id="PS50818">
    <property type="entry name" value="INTEIN_C_TER"/>
    <property type="match status" value="1"/>
</dbReference>
<keyword evidence="3" id="KW-1185">Reference proteome</keyword>
<dbReference type="Gene3D" id="2.170.16.10">
    <property type="entry name" value="Hedgehog/Intein (Hint) domain"/>
    <property type="match status" value="1"/>
</dbReference>
<sequence>MADGSTKPISEVKVGDRVLAAHEVTGEITVSPVTGVIIGDGLKDLVTLSVDADGDGRSQRITATAEHPFYAQGRGWVNASEPRTGEHLMTPEGPVPAVTGTSRTQEIRTVHNLTVAGSHTFFVVADGQSALVHNCARRIPKKRGWKDLRTPTKYKSKAAAIAAARRDARMGGRCRYRGVCSSNNHVHVDYFNKRGQISHTRHYNW</sequence>
<name>A0ABW7HMY8_9ACTN</name>
<dbReference type="Pfam" id="PF07591">
    <property type="entry name" value="PT-HINT"/>
    <property type="match status" value="1"/>
</dbReference>
<protein>
    <submittedName>
        <fullName evidence="2">Polymorphic toxin-type HINT domain-containing protein</fullName>
    </submittedName>
</protein>
<reference evidence="2 3" key="1">
    <citation type="submission" date="2024-10" db="EMBL/GenBank/DDBJ databases">
        <authorList>
            <person name="Cho J.-C."/>
        </authorList>
    </citation>
    <scope>NUCLEOTIDE SEQUENCE [LARGE SCALE GENOMIC DNA]</scope>
    <source>
        <strain evidence="2 3">KCTC29696</strain>
    </source>
</reference>
<dbReference type="InterPro" id="IPR003652">
    <property type="entry name" value="Ataxin_AXH_dom"/>
</dbReference>
<dbReference type="CDD" id="cd00081">
    <property type="entry name" value="Hint"/>
    <property type="match status" value="1"/>
</dbReference>
<dbReference type="Proteomes" id="UP001607069">
    <property type="component" value="Unassembled WGS sequence"/>
</dbReference>
<gene>
    <name evidence="2" type="ORF">ACG5V6_02065</name>
</gene>
<organism evidence="2 3">
    <name type="scientific">Streptomyces chitinivorans</name>
    <dbReference type="NCBI Taxonomy" id="1257027"/>
    <lineage>
        <taxon>Bacteria</taxon>
        <taxon>Bacillati</taxon>
        <taxon>Actinomycetota</taxon>
        <taxon>Actinomycetes</taxon>
        <taxon>Kitasatosporales</taxon>
        <taxon>Streptomycetaceae</taxon>
        <taxon>Streptomyces</taxon>
    </lineage>
</organism>
<evidence type="ECO:0000259" key="1">
    <source>
        <dbReference type="PROSITE" id="PS51148"/>
    </source>
</evidence>
<proteinExistence type="predicted"/>
<evidence type="ECO:0000313" key="2">
    <source>
        <dbReference type="EMBL" id="MFH0247009.1"/>
    </source>
</evidence>
<feature type="domain" description="AXH" evidence="1">
    <location>
        <begin position="1"/>
        <end position="112"/>
    </location>
</feature>
<dbReference type="EMBL" id="JBIHMK010000004">
    <property type="protein sequence ID" value="MFH0247009.1"/>
    <property type="molecule type" value="Genomic_DNA"/>
</dbReference>
<comment type="caution">
    <text evidence="2">The sequence shown here is derived from an EMBL/GenBank/DDBJ whole genome shotgun (WGS) entry which is preliminary data.</text>
</comment>
<dbReference type="InterPro" id="IPR036844">
    <property type="entry name" value="Hint_dom_sf"/>
</dbReference>
<dbReference type="SUPFAM" id="SSF51294">
    <property type="entry name" value="Hedgehog/intein (Hint) domain"/>
    <property type="match status" value="1"/>
</dbReference>
<dbReference type="RefSeq" id="WP_279951059.1">
    <property type="nucleotide sequence ID" value="NZ_BAABEN010000012.1"/>
</dbReference>
<dbReference type="InterPro" id="IPR030934">
    <property type="entry name" value="Intein_C"/>
</dbReference>
<dbReference type="NCBIfam" id="TIGR01443">
    <property type="entry name" value="intein_Cterm"/>
    <property type="match status" value="1"/>
</dbReference>
<evidence type="ECO:0000313" key="3">
    <source>
        <dbReference type="Proteomes" id="UP001607069"/>
    </source>
</evidence>
<accession>A0ABW7HMY8</accession>